<dbReference type="Pfam" id="PF07715">
    <property type="entry name" value="Plug"/>
    <property type="match status" value="1"/>
</dbReference>
<dbReference type="Proteomes" id="UP000059074">
    <property type="component" value="Unassembled WGS sequence"/>
</dbReference>
<dbReference type="GO" id="GO:0009279">
    <property type="term" value="C:cell outer membrane"/>
    <property type="evidence" value="ECO:0007669"/>
    <property type="project" value="UniProtKB-SubCell"/>
</dbReference>
<keyword evidence="10" id="KW-0675">Receptor</keyword>
<evidence type="ECO:0000256" key="5">
    <source>
        <dbReference type="ARBA" id="ARBA00022496"/>
    </source>
</evidence>
<evidence type="ECO:0000256" key="3">
    <source>
        <dbReference type="ARBA" id="ARBA00022448"/>
    </source>
</evidence>
<dbReference type="EMBL" id="LMTR01000074">
    <property type="protein sequence ID" value="KWT65996.1"/>
    <property type="molecule type" value="Genomic_DNA"/>
</dbReference>
<keyword evidence="3 12" id="KW-0813">Transport</keyword>
<dbReference type="InterPro" id="IPR037066">
    <property type="entry name" value="Plug_dom_sf"/>
</dbReference>
<dbReference type="CDD" id="cd01347">
    <property type="entry name" value="ligand_gated_channel"/>
    <property type="match status" value="1"/>
</dbReference>
<protein>
    <submittedName>
        <fullName evidence="15">Outer membrane protein</fullName>
    </submittedName>
</protein>
<dbReference type="InterPro" id="IPR011276">
    <property type="entry name" value="TonB_haem/Hb_rcpt"/>
</dbReference>
<evidence type="ECO:0000313" key="15">
    <source>
        <dbReference type="EMBL" id="KWT65996.1"/>
    </source>
</evidence>
<comment type="subcellular location">
    <subcellularLocation>
        <location evidence="1 12">Cell outer membrane</location>
        <topology evidence="1 12">Multi-pass membrane protein</topology>
    </subcellularLocation>
</comment>
<dbReference type="NCBIfam" id="TIGR01785">
    <property type="entry name" value="TonB-hemin"/>
    <property type="match status" value="1"/>
</dbReference>
<keyword evidence="5" id="KW-0410">Iron transport</keyword>
<evidence type="ECO:0000256" key="8">
    <source>
        <dbReference type="ARBA" id="ARBA00023077"/>
    </source>
</evidence>
<dbReference type="InterPro" id="IPR039426">
    <property type="entry name" value="TonB-dep_rcpt-like"/>
</dbReference>
<evidence type="ECO:0000256" key="4">
    <source>
        <dbReference type="ARBA" id="ARBA00022452"/>
    </source>
</evidence>
<dbReference type="SUPFAM" id="SSF56925">
    <property type="entry name" value="OMPA-like"/>
    <property type="match status" value="1"/>
</dbReference>
<dbReference type="InterPro" id="IPR012910">
    <property type="entry name" value="Plug_dom"/>
</dbReference>
<dbReference type="Pfam" id="PF00593">
    <property type="entry name" value="TonB_dep_Rec_b-barrel"/>
    <property type="match status" value="1"/>
</dbReference>
<dbReference type="Gene3D" id="2.40.170.20">
    <property type="entry name" value="TonB-dependent receptor, beta-barrel domain"/>
    <property type="match status" value="1"/>
</dbReference>
<evidence type="ECO:0000256" key="12">
    <source>
        <dbReference type="PROSITE-ProRule" id="PRU01360"/>
    </source>
</evidence>
<evidence type="ECO:0000256" key="13">
    <source>
        <dbReference type="RuleBase" id="RU003357"/>
    </source>
</evidence>
<accession>A0A109BC00</accession>
<dbReference type="Pfam" id="PF07660">
    <property type="entry name" value="STN"/>
    <property type="match status" value="1"/>
</dbReference>
<dbReference type="GO" id="GO:0015344">
    <property type="term" value="F:siderophore uptake transmembrane transporter activity"/>
    <property type="evidence" value="ECO:0007669"/>
    <property type="project" value="TreeGrafter"/>
</dbReference>
<sequence>MMGLMPVVVAPHSSYAQSPTVDGNARNFNIPAQPLASALNAFGRQSGFQVTSAAAAVRGVTSRSISGTFTPEDALSRLLEGTGISFTFNADGTVLIGGQVSTGNDGASVDGAIALDTIDVSGGAEGGSSGDAPYETAAPVSTTTAENLQVRYGGDVNQAMRNTPGTFTRQGGSQPAYSVNIRGMSGYGRVNSLIDGVPQTFRNAAGHGAYGGTYLYMHPEFISGIDVTRGVVSGAHGSGTLSGAANFSSLGINDVLAPGEDLGGLTRWKVGSNGWNWSGLAAAGARHTTEDGGEISFITAWAMTETENYRNGDGDFMRVNVDGARAPAQNSPGSRLAKLQIKPNDTHNFNFGYLKYENEFTNSYYDWLIDNNTYYMNYALTPGNNLVDARVNLYYNQTNLLYEPNSTSSSYRGRTTEALGWGGDFSNTSRFALSDELGLKLFYGASYNMDDYSVTYRGANAPGTLEKASGFADGTLSWGMFDFIGGLRYDRYDLAGIRQERTQGTGGGWLEECPAGPTNCPAEDIEKTGSQWNPKGTIAAKPFDWLQLYGTYAHTFRPPTAQEAFWGLVPFYDDVGSGIFNNLGLLPESSKGWDIGANFTWNNVLRRDDRFRVKVGYFRNHIENYITNDLVDIDRRAGTGVLYQTSAVWVNVPGITTMSGIEIEGGYDAGIAYANFSFTASETNLPHCWGMGSDIGNGDIDMLPDNYGMLDLGVRLLDRKLTLGGKVRYTGGSSFRRVIDGEYYDVPAYALLDLYGTYSFSDYSKVFFSVENLTNKLYGLALSGDGLSTDYTRVNPTGRGLTFIAGFETKLGHPLDISGAGSIWEAFSNSRGAAADIYDWSGAYTGLSIGHNWSNTAADFSFTQPRPLSSSINSSIETLKGGFFAGYNQQFQNNLVVGMEADVNVGAFGGGGPDRFYSYYYNASNYLRGMITTHQDFSAGLRARAGLAFGRYLPYVTAGITVSRYSHEEITRFEKGQYTSATPVPFGGGRDVLVGMTFGGGLEHALTDRVTFRTEYRYSDIDSLKSFSSKGVDYDIETGPSHDLGFGVSYKF</sequence>
<evidence type="ECO:0000313" key="16">
    <source>
        <dbReference type="Proteomes" id="UP000059074"/>
    </source>
</evidence>
<dbReference type="PATRIC" id="fig|121290.4.peg.1454"/>
<evidence type="ECO:0000256" key="2">
    <source>
        <dbReference type="ARBA" id="ARBA00009810"/>
    </source>
</evidence>
<keyword evidence="5" id="KW-0406">Ion transport</keyword>
<dbReference type="InterPro" id="IPR036942">
    <property type="entry name" value="Beta-barrel_TonB_sf"/>
</dbReference>
<dbReference type="InterPro" id="IPR011250">
    <property type="entry name" value="OMP/PagP_B-barrel"/>
</dbReference>
<evidence type="ECO:0000259" key="14">
    <source>
        <dbReference type="SMART" id="SM00965"/>
    </source>
</evidence>
<dbReference type="AlphaFoldDB" id="A0A109BC00"/>
<dbReference type="GO" id="GO:0015232">
    <property type="term" value="F:heme transmembrane transporter activity"/>
    <property type="evidence" value="ECO:0007669"/>
    <property type="project" value="InterPro"/>
</dbReference>
<dbReference type="PANTHER" id="PTHR30069">
    <property type="entry name" value="TONB-DEPENDENT OUTER MEMBRANE RECEPTOR"/>
    <property type="match status" value="1"/>
</dbReference>
<dbReference type="Gene3D" id="2.170.130.10">
    <property type="entry name" value="TonB-dependent receptor, plug domain"/>
    <property type="match status" value="1"/>
</dbReference>
<keyword evidence="16" id="KW-1185">Reference proteome</keyword>
<evidence type="ECO:0000256" key="1">
    <source>
        <dbReference type="ARBA" id="ARBA00004571"/>
    </source>
</evidence>
<keyword evidence="4 12" id="KW-1134">Transmembrane beta strand</keyword>
<dbReference type="InterPro" id="IPR000531">
    <property type="entry name" value="Beta-barrel_TonB"/>
</dbReference>
<keyword evidence="7" id="KW-0408">Iron</keyword>
<comment type="caution">
    <text evidence="15">The sequence shown here is derived from an EMBL/GenBank/DDBJ whole genome shotgun (WGS) entry which is preliminary data.</text>
</comment>
<evidence type="ECO:0000256" key="7">
    <source>
        <dbReference type="ARBA" id="ARBA00023004"/>
    </source>
</evidence>
<feature type="domain" description="Secretin/TonB short N-terminal" evidence="14">
    <location>
        <begin position="48"/>
        <end position="99"/>
    </location>
</feature>
<dbReference type="Gene3D" id="3.55.50.30">
    <property type="match status" value="1"/>
</dbReference>
<evidence type="ECO:0000256" key="6">
    <source>
        <dbReference type="ARBA" id="ARBA00022692"/>
    </source>
</evidence>
<dbReference type="InterPro" id="IPR011662">
    <property type="entry name" value="Secretin/TonB_short_N"/>
</dbReference>
<evidence type="ECO:0000256" key="10">
    <source>
        <dbReference type="ARBA" id="ARBA00023170"/>
    </source>
</evidence>
<dbReference type="GO" id="GO:0044718">
    <property type="term" value="P:siderophore transmembrane transport"/>
    <property type="evidence" value="ECO:0007669"/>
    <property type="project" value="TreeGrafter"/>
</dbReference>
<dbReference type="PANTHER" id="PTHR30069:SF41">
    <property type="entry name" value="HEME_HEMOPEXIN UTILIZATION PROTEIN C"/>
    <property type="match status" value="1"/>
</dbReference>
<keyword evidence="6 12" id="KW-0812">Transmembrane</keyword>
<keyword evidence="11 12" id="KW-0998">Cell outer membrane</keyword>
<dbReference type="STRING" id="121290.APY04_2583"/>
<name>A0A109BC00_HYPSL</name>
<comment type="similarity">
    <text evidence="2 12 13">Belongs to the TonB-dependent receptor family.</text>
</comment>
<reference evidence="15 16" key="1">
    <citation type="submission" date="2015-10" db="EMBL/GenBank/DDBJ databases">
        <title>Transcriptomic analysis of a linuron degrading triple-species bacterial consortium.</title>
        <authorList>
            <person name="Albers P."/>
        </authorList>
    </citation>
    <scope>NUCLEOTIDE SEQUENCE [LARGE SCALE GENOMIC DNA]</scope>
    <source>
        <strain evidence="15 16">WDL6</strain>
    </source>
</reference>
<organism evidence="15 16">
    <name type="scientific">Hyphomicrobium sulfonivorans</name>
    <dbReference type="NCBI Taxonomy" id="121290"/>
    <lineage>
        <taxon>Bacteria</taxon>
        <taxon>Pseudomonadati</taxon>
        <taxon>Pseudomonadota</taxon>
        <taxon>Alphaproteobacteria</taxon>
        <taxon>Hyphomicrobiales</taxon>
        <taxon>Hyphomicrobiaceae</taxon>
        <taxon>Hyphomicrobium</taxon>
    </lineage>
</organism>
<proteinExistence type="inferred from homology"/>
<dbReference type="SUPFAM" id="SSF56935">
    <property type="entry name" value="Porins"/>
    <property type="match status" value="1"/>
</dbReference>
<dbReference type="Gene3D" id="2.40.160.20">
    <property type="match status" value="1"/>
</dbReference>
<evidence type="ECO:0000256" key="11">
    <source>
        <dbReference type="ARBA" id="ARBA00023237"/>
    </source>
</evidence>
<gene>
    <name evidence="15" type="ORF">APY04_2583</name>
</gene>
<keyword evidence="8 13" id="KW-0798">TonB box</keyword>
<dbReference type="PROSITE" id="PS52016">
    <property type="entry name" value="TONB_DEPENDENT_REC_3"/>
    <property type="match status" value="1"/>
</dbReference>
<evidence type="ECO:0000256" key="9">
    <source>
        <dbReference type="ARBA" id="ARBA00023136"/>
    </source>
</evidence>
<dbReference type="SMART" id="SM00965">
    <property type="entry name" value="STN"/>
    <property type="match status" value="1"/>
</dbReference>
<keyword evidence="9 12" id="KW-0472">Membrane</keyword>